<dbReference type="Proteomes" id="UP000070188">
    <property type="component" value="Unassembled WGS sequence"/>
</dbReference>
<dbReference type="RefSeq" id="WP_171843118.1">
    <property type="nucleotide sequence ID" value="NZ_LAXD01000002.1"/>
</dbReference>
<geneLocation type="plasmid" evidence="1">
    <name>unnamed</name>
</geneLocation>
<evidence type="ECO:0000313" key="2">
    <source>
        <dbReference type="Proteomes" id="UP000070188"/>
    </source>
</evidence>
<proteinExistence type="predicted"/>
<evidence type="ECO:0000313" key="1">
    <source>
        <dbReference type="EMBL" id="KWW97403.1"/>
    </source>
</evidence>
<dbReference type="EMBL" id="LAXD01000002">
    <property type="protein sequence ID" value="KWW97403.1"/>
    <property type="molecule type" value="Genomic_DNA"/>
</dbReference>
<gene>
    <name evidence="1" type="ORF">LI90_4375</name>
</gene>
<comment type="caution">
    <text evidence="1">The sequence shown here is derived from an EMBL/GenBank/DDBJ whole genome shotgun (WGS) entry which is preliminary data.</text>
</comment>
<accession>A0A132MHX6</accession>
<dbReference type="AlphaFoldDB" id="A0A132MHX6"/>
<keyword evidence="2" id="KW-1185">Reference proteome</keyword>
<protein>
    <submittedName>
        <fullName evidence="1">Uncharacterized protein</fullName>
    </submittedName>
</protein>
<dbReference type="Pfam" id="PF05069">
    <property type="entry name" value="Phage_tail_S"/>
    <property type="match status" value="1"/>
</dbReference>
<name>A0A132MHX6_9ACTN</name>
<dbReference type="InterPro" id="IPR006522">
    <property type="entry name" value="Phage_virion_morphogenesis"/>
</dbReference>
<sequence>MAVRITFSFYGDTQLDRTLARFADNVQDARPVWEVLAERFRRAETRQFRSEGRYASGGWDPLSPRYAAWKARNYPGATILVRTGALRDSLTKRPFGIEVIEPSFMVVGSDVEYGVYHQQGTERMPRRRPVEFTEWERREWVRILQRFIVTGTTGV</sequence>
<dbReference type="PATRIC" id="fig|1469144.10.peg.51"/>
<keyword evidence="1" id="KW-0614">Plasmid</keyword>
<reference evidence="2" key="1">
    <citation type="submission" date="2015-04" db="EMBL/GenBank/DDBJ databases">
        <title>Physiological reanalysis, assessment of diazotrophy, and genome sequences of multiple isolates of Streptomyces thermoautotrophicus.</title>
        <authorList>
            <person name="MacKellar D.C."/>
            <person name="Lieber L."/>
            <person name="Norman J."/>
            <person name="Bolger A."/>
            <person name="Tobin C."/>
            <person name="Murray J.W."/>
            <person name="Chang R."/>
            <person name="Ford T."/>
            <person name="Nguyen P.Q."/>
            <person name="Woodward J."/>
            <person name="Permingeat H."/>
            <person name="Joshi N.S."/>
            <person name="Silver P.A."/>
            <person name="Usadel B."/>
            <person name="Rutherford A.W."/>
            <person name="Friesen M."/>
            <person name="Prell J."/>
        </authorList>
    </citation>
    <scope>NUCLEOTIDE SEQUENCE [LARGE SCALE GENOMIC DNA]</scope>
    <source>
        <strain evidence="2">H1</strain>
    </source>
</reference>
<organism evidence="1 2">
    <name type="scientific">Carbonactinospora thermoautotrophica</name>
    <dbReference type="NCBI Taxonomy" id="1469144"/>
    <lineage>
        <taxon>Bacteria</taxon>
        <taxon>Bacillati</taxon>
        <taxon>Actinomycetota</taxon>
        <taxon>Actinomycetes</taxon>
        <taxon>Kitasatosporales</taxon>
        <taxon>Carbonactinosporaceae</taxon>
        <taxon>Carbonactinospora</taxon>
    </lineage>
</organism>